<dbReference type="InterPro" id="IPR012312">
    <property type="entry name" value="Hemerythrin-like"/>
</dbReference>
<dbReference type="Pfam" id="PF01814">
    <property type="entry name" value="Hemerythrin"/>
    <property type="match status" value="1"/>
</dbReference>
<dbReference type="AlphaFoldDB" id="A0A1R4JKF4"/>
<feature type="domain" description="Hemerythrin-like" evidence="2">
    <location>
        <begin position="23"/>
        <end position="142"/>
    </location>
</feature>
<sequence length="157" mass="17020">MTEQTMTQTTTTSSDERDLQEAEHIRRHHAHLVAELDGLTRAFHEAHDADTDRARAAVAAFLDDSLLPHARGEEETIYRAAAGLESGAPLVDALVREHQLIQQMVSAFGSSSLADARVWGLAISDTFRSHQAKEDEVVVPLLLAAPGVSLVEAHAGH</sequence>
<dbReference type="EMBL" id="FUKQ01000032">
    <property type="protein sequence ID" value="SJN32498.1"/>
    <property type="molecule type" value="Genomic_DNA"/>
</dbReference>
<proteinExistence type="predicted"/>
<evidence type="ECO:0000256" key="1">
    <source>
        <dbReference type="SAM" id="MobiDB-lite"/>
    </source>
</evidence>
<organism evidence="3 4">
    <name type="scientific">Luteococcus japonicus LSP_Lj1</name>
    <dbReference type="NCBI Taxonomy" id="1255658"/>
    <lineage>
        <taxon>Bacteria</taxon>
        <taxon>Bacillati</taxon>
        <taxon>Actinomycetota</taxon>
        <taxon>Actinomycetes</taxon>
        <taxon>Propionibacteriales</taxon>
        <taxon>Propionibacteriaceae</taxon>
        <taxon>Luteococcus</taxon>
    </lineage>
</organism>
<dbReference type="Proteomes" id="UP000188342">
    <property type="component" value="Unassembled WGS sequence"/>
</dbReference>
<dbReference type="OrthoDB" id="8451629at2"/>
<dbReference type="RefSeq" id="WP_094764654.1">
    <property type="nucleotide sequence ID" value="NZ_FUKQ01000032.1"/>
</dbReference>
<accession>A0A1R4JKF4</accession>
<evidence type="ECO:0000259" key="2">
    <source>
        <dbReference type="Pfam" id="PF01814"/>
    </source>
</evidence>
<keyword evidence="4" id="KW-1185">Reference proteome</keyword>
<name>A0A1R4JKF4_9ACTN</name>
<protein>
    <submittedName>
        <fullName evidence="3">Cobalt-zinc-cadmium resistance protein CzcD</fullName>
    </submittedName>
</protein>
<reference evidence="3 4" key="1">
    <citation type="submission" date="2017-02" db="EMBL/GenBank/DDBJ databases">
        <authorList>
            <person name="Peterson S.W."/>
        </authorList>
    </citation>
    <scope>NUCLEOTIDE SEQUENCE [LARGE SCALE GENOMIC DNA]</scope>
    <source>
        <strain evidence="3 4">LSP_Lj1</strain>
    </source>
</reference>
<evidence type="ECO:0000313" key="4">
    <source>
        <dbReference type="Proteomes" id="UP000188342"/>
    </source>
</evidence>
<dbReference type="Gene3D" id="1.20.120.520">
    <property type="entry name" value="nmb1532 protein domain like"/>
    <property type="match status" value="1"/>
</dbReference>
<feature type="compositionally biased region" description="Low complexity" evidence="1">
    <location>
        <begin position="1"/>
        <end position="12"/>
    </location>
</feature>
<feature type="region of interest" description="Disordered" evidence="1">
    <location>
        <begin position="1"/>
        <end position="22"/>
    </location>
</feature>
<gene>
    <name evidence="3" type="ORF">FM114_08120</name>
</gene>
<evidence type="ECO:0000313" key="3">
    <source>
        <dbReference type="EMBL" id="SJN32498.1"/>
    </source>
</evidence>